<evidence type="ECO:0000256" key="2">
    <source>
        <dbReference type="ARBA" id="ARBA00022448"/>
    </source>
</evidence>
<feature type="transmembrane region" description="Helical" evidence="9">
    <location>
        <begin position="60"/>
        <end position="82"/>
    </location>
</feature>
<keyword evidence="5 9" id="KW-1133">Transmembrane helix</keyword>
<dbReference type="GO" id="GO:0005886">
    <property type="term" value="C:plasma membrane"/>
    <property type="evidence" value="ECO:0007669"/>
    <property type="project" value="UniProtKB-SubCell"/>
</dbReference>
<organism evidence="10 11">
    <name type="scientific">Salmonella enterica</name>
    <name type="common">Salmonella choleraesuis</name>
    <dbReference type="NCBI Taxonomy" id="28901"/>
    <lineage>
        <taxon>Bacteria</taxon>
        <taxon>Pseudomonadati</taxon>
        <taxon>Pseudomonadota</taxon>
        <taxon>Gammaproteobacteria</taxon>
        <taxon>Enterobacterales</taxon>
        <taxon>Enterobacteriaceae</taxon>
        <taxon>Salmonella</taxon>
    </lineage>
</organism>
<evidence type="ECO:0000256" key="5">
    <source>
        <dbReference type="ARBA" id="ARBA00022989"/>
    </source>
</evidence>
<evidence type="ECO:0000313" key="11">
    <source>
        <dbReference type="Proteomes" id="UP000254597"/>
    </source>
</evidence>
<evidence type="ECO:0000256" key="7">
    <source>
        <dbReference type="ARBA" id="ARBA00023136"/>
    </source>
</evidence>
<evidence type="ECO:0000256" key="6">
    <source>
        <dbReference type="ARBA" id="ARBA00023065"/>
    </source>
</evidence>
<feature type="transmembrane region" description="Helical" evidence="9">
    <location>
        <begin position="244"/>
        <end position="265"/>
    </location>
</feature>
<dbReference type="Pfam" id="PF25539">
    <property type="entry name" value="Bestrophin_2"/>
    <property type="match status" value="1"/>
</dbReference>
<dbReference type="PANTHER" id="PTHR33281">
    <property type="entry name" value="UPF0187 PROTEIN YNEE"/>
    <property type="match status" value="1"/>
</dbReference>
<evidence type="ECO:0000313" key="10">
    <source>
        <dbReference type="EMBL" id="SUF57394.1"/>
    </source>
</evidence>
<keyword evidence="2" id="KW-0813">Transport</keyword>
<dbReference type="EMBL" id="UGWP01000004">
    <property type="protein sequence ID" value="SUF57394.1"/>
    <property type="molecule type" value="Genomic_DNA"/>
</dbReference>
<comment type="similarity">
    <text evidence="8">Belongs to the anion channel-forming bestrophin (TC 1.A.46) family.</text>
</comment>
<comment type="subcellular location">
    <subcellularLocation>
        <location evidence="1">Cell membrane</location>
        <topology evidence="1">Multi-pass membrane protein</topology>
    </subcellularLocation>
</comment>
<keyword evidence="7 9" id="KW-0472">Membrane</keyword>
<feature type="transmembrane region" description="Helical" evidence="9">
    <location>
        <begin position="88"/>
        <end position="106"/>
    </location>
</feature>
<proteinExistence type="inferred from homology"/>
<evidence type="ECO:0000256" key="8">
    <source>
        <dbReference type="ARBA" id="ARBA00034708"/>
    </source>
</evidence>
<evidence type="ECO:0000256" key="9">
    <source>
        <dbReference type="SAM" id="Phobius"/>
    </source>
</evidence>
<keyword evidence="6" id="KW-0406">Ion transport</keyword>
<dbReference type="Proteomes" id="UP000254597">
    <property type="component" value="Unassembled WGS sequence"/>
</dbReference>
<name>A0A379QLI1_SALER</name>
<keyword evidence="3" id="KW-1003">Cell membrane</keyword>
<sequence>MQKNAQQNKELSYYQKLATLIWITFNDRAFHLLKIIMIVRPQQHWIRLIFVWHGSVLSKIFSRLLLNFLLSIAVIIMLPWYTMLGIKFTLAPFSILGVAIAIFLGFRNNACYARYVEARHLWGQLMIASRSILREVKTTLPDESGMEDFVRLQIAFAHCLRMTLRRQPQTQVLGNYLDQDALQKVVASHSPANRILLLMGEWLAIRRRSGKLSDILFHSLNNRLNDMSSVLAGCERIANTPVPFAYTLILHRTVYLFCIMLPFALVVDLHYMTPFISVLISYTFIALDALAEELEDPFGTENNDLPLDAICNAIEIDLLQMNDERDIPAKRIPDKRYQLT</sequence>
<dbReference type="PANTHER" id="PTHR33281:SF19">
    <property type="entry name" value="VOLTAGE-DEPENDENT ANION CHANNEL-FORMING PROTEIN YNEE"/>
    <property type="match status" value="1"/>
</dbReference>
<reference evidence="10 11" key="1">
    <citation type="submission" date="2018-06" db="EMBL/GenBank/DDBJ databases">
        <authorList>
            <consortium name="Pathogen Informatics"/>
            <person name="Doyle S."/>
        </authorList>
    </citation>
    <scope>NUCLEOTIDE SEQUENCE [LARGE SCALE GENOMIC DNA]</scope>
    <source>
        <strain evidence="10 11">NCTC10252</strain>
    </source>
</reference>
<dbReference type="GO" id="GO:0005254">
    <property type="term" value="F:chloride channel activity"/>
    <property type="evidence" value="ECO:0007669"/>
    <property type="project" value="InterPro"/>
</dbReference>
<keyword evidence="4 9" id="KW-0812">Transmembrane</keyword>
<accession>A0A379QLI1</accession>
<gene>
    <name evidence="10" type="primary">SBOV15311</name>
    <name evidence="10" type="ORF">NCTC10252_02660</name>
</gene>
<protein>
    <submittedName>
        <fullName evidence="10">Putative membrane protein</fullName>
    </submittedName>
</protein>
<evidence type="ECO:0000256" key="3">
    <source>
        <dbReference type="ARBA" id="ARBA00022475"/>
    </source>
</evidence>
<dbReference type="AlphaFoldDB" id="A0A379QLI1"/>
<dbReference type="InterPro" id="IPR044669">
    <property type="entry name" value="YneE/VCCN1/2-like"/>
</dbReference>
<evidence type="ECO:0000256" key="1">
    <source>
        <dbReference type="ARBA" id="ARBA00004651"/>
    </source>
</evidence>
<evidence type="ECO:0000256" key="4">
    <source>
        <dbReference type="ARBA" id="ARBA00022692"/>
    </source>
</evidence>